<evidence type="ECO:0000313" key="2">
    <source>
        <dbReference type="Proteomes" id="UP000807025"/>
    </source>
</evidence>
<organism evidence="1 2">
    <name type="scientific">Pleurotus eryngii</name>
    <name type="common">Boletus of the steppes</name>
    <dbReference type="NCBI Taxonomy" id="5323"/>
    <lineage>
        <taxon>Eukaryota</taxon>
        <taxon>Fungi</taxon>
        <taxon>Dikarya</taxon>
        <taxon>Basidiomycota</taxon>
        <taxon>Agaricomycotina</taxon>
        <taxon>Agaricomycetes</taxon>
        <taxon>Agaricomycetidae</taxon>
        <taxon>Agaricales</taxon>
        <taxon>Pleurotineae</taxon>
        <taxon>Pleurotaceae</taxon>
        <taxon>Pleurotus</taxon>
    </lineage>
</organism>
<comment type="caution">
    <text evidence="1">The sequence shown here is derived from an EMBL/GenBank/DDBJ whole genome shotgun (WGS) entry which is preliminary data.</text>
</comment>
<dbReference type="EMBL" id="MU154557">
    <property type="protein sequence ID" value="KAF9495891.1"/>
    <property type="molecule type" value="Genomic_DNA"/>
</dbReference>
<proteinExistence type="predicted"/>
<keyword evidence="2" id="KW-1185">Reference proteome</keyword>
<reference evidence="1" key="1">
    <citation type="submission" date="2020-11" db="EMBL/GenBank/DDBJ databases">
        <authorList>
            <consortium name="DOE Joint Genome Institute"/>
            <person name="Ahrendt S."/>
            <person name="Riley R."/>
            <person name="Andreopoulos W."/>
            <person name="Labutti K."/>
            <person name="Pangilinan J."/>
            <person name="Ruiz-Duenas F.J."/>
            <person name="Barrasa J.M."/>
            <person name="Sanchez-Garcia M."/>
            <person name="Camarero S."/>
            <person name="Miyauchi S."/>
            <person name="Serrano A."/>
            <person name="Linde D."/>
            <person name="Babiker R."/>
            <person name="Drula E."/>
            <person name="Ayuso-Fernandez I."/>
            <person name="Pacheco R."/>
            <person name="Padilla G."/>
            <person name="Ferreira P."/>
            <person name="Barriuso J."/>
            <person name="Kellner H."/>
            <person name="Castanera R."/>
            <person name="Alfaro M."/>
            <person name="Ramirez L."/>
            <person name="Pisabarro A.G."/>
            <person name="Kuo A."/>
            <person name="Tritt A."/>
            <person name="Lipzen A."/>
            <person name="He G."/>
            <person name="Yan M."/>
            <person name="Ng V."/>
            <person name="Cullen D."/>
            <person name="Martin F."/>
            <person name="Rosso M.-N."/>
            <person name="Henrissat B."/>
            <person name="Hibbett D."/>
            <person name="Martinez A.T."/>
            <person name="Grigoriev I.V."/>
        </authorList>
    </citation>
    <scope>NUCLEOTIDE SEQUENCE</scope>
    <source>
        <strain evidence="1">ATCC 90797</strain>
    </source>
</reference>
<evidence type="ECO:0000313" key="1">
    <source>
        <dbReference type="EMBL" id="KAF9495891.1"/>
    </source>
</evidence>
<gene>
    <name evidence="1" type="ORF">BDN71DRAFT_805114</name>
</gene>
<name>A0A9P6D7K5_PLEER</name>
<dbReference type="Proteomes" id="UP000807025">
    <property type="component" value="Unassembled WGS sequence"/>
</dbReference>
<protein>
    <submittedName>
        <fullName evidence="1">Uncharacterized protein</fullName>
    </submittedName>
</protein>
<sequence length="186" mass="20961">MGRQPSIRNRCAVSRLRCTPADFSGEDSIRGRHRLYTSVKGKPPIPFVLLTSSDTEERPELSLKASAISRRTIDPYRSHQTIGEVFDCRRSIARSPYALRSLVTPETAQYSIGLCPRQTQRLHCSSSMSRPKSHDGLIRRILFLSHEDTATSLYDTVLRSFPPESDIDVDLPIVSASDRSRFSIPK</sequence>
<accession>A0A9P6D7K5</accession>
<dbReference type="AlphaFoldDB" id="A0A9P6D7K5"/>